<sequence length="661" mass="71416">MKKNILALSVVTALSSLALAGCGGGGGGGDGASTDNGNNGGNGGNATKPVLTATFIDSAVAGLNYTCGNYTALTNEQGQFLFNDGDTCAFKLGSIQLGETQVKKGQTLVTPYTIAEKGDKGRAIRIAALLQTMDADGDASNGITLKAEDVVKLGNTLRFGSDDEFNTSLNEALKLAQIDKKAIDTTAAAAHMNASLAKANGKSAAVDWVLRDLVEQNKHWEQANLENTLRGYKDRLSTEADELGKADRQIMLAIIAMMEVTNDPIVSKRFDVEPSQVGQGYTTMLAKVLDAVINHARLTAKEATGNTKDVAELLAKYAVKMQETANSLGNIVNPEYKATYGDNDELTLSYDQVRALRASATAMASGLNIMAAYQYGDDRHLLPKSEELTLPIFAFEETGIAHFYGDPAYPGYQGDQDSWKYSLPNTQITAEYSDADVNPALLWQDPQFFVINQADRLKLARTQLAEAAKLTANLGNALTSLRLDAEEAKNTLKLAEALDKHLNAQQASVTIDSTNGNGISVKLDLNPFFSEGLDRNDVDVIVGAGTCEHGMGAYSEEYSKMMGYPVCGLSNADVEDIWADTYRFWIMPQLSFKVDYTSEFVDNEFDKTASYIMHVTRAPVVPYHTEVTLKPREGSTFGKVFLECRRTENGQSDVVDCAALQ</sequence>
<feature type="coiled-coil region" evidence="1">
    <location>
        <begin position="478"/>
        <end position="505"/>
    </location>
</feature>
<evidence type="ECO:0000313" key="4">
    <source>
        <dbReference type="Proteomes" id="UP001302667"/>
    </source>
</evidence>
<keyword evidence="1" id="KW-0175">Coiled coil</keyword>
<feature type="signal peptide" evidence="2">
    <location>
        <begin position="1"/>
        <end position="20"/>
    </location>
</feature>
<gene>
    <name evidence="3" type="ORF">RY972_20980</name>
</gene>
<evidence type="ECO:0000256" key="2">
    <source>
        <dbReference type="SAM" id="SignalP"/>
    </source>
</evidence>
<evidence type="ECO:0000313" key="3">
    <source>
        <dbReference type="EMBL" id="WOE66425.1"/>
    </source>
</evidence>
<reference evidence="3 4" key="1">
    <citation type="submission" date="2023-10" db="EMBL/GenBank/DDBJ databases">
        <title>Genome analysis of psychrotrophic aerobic bacterium Aeromonas allosaccharophila BIM B-1809 isolated from infected fish.</title>
        <authorList>
            <person name="Leanovich S.I."/>
            <person name="Sidarenka A.V."/>
            <person name="Akhremchuk A.E."/>
            <person name="Sikolenko M.A."/>
            <person name="Valentovich L.N."/>
        </authorList>
    </citation>
    <scope>NUCLEOTIDE SEQUENCE [LARGE SCALE GENOMIC DNA]</scope>
    <source>
        <strain evidence="3 4">BIM B-1809</strain>
    </source>
</reference>
<protein>
    <recommendedName>
        <fullName evidence="5">Lipoprotein</fullName>
    </recommendedName>
</protein>
<dbReference type="PROSITE" id="PS51257">
    <property type="entry name" value="PROKAR_LIPOPROTEIN"/>
    <property type="match status" value="1"/>
</dbReference>
<keyword evidence="2" id="KW-0732">Signal</keyword>
<feature type="chain" id="PRO_5046920638" description="Lipoprotein" evidence="2">
    <location>
        <begin position="21"/>
        <end position="661"/>
    </location>
</feature>
<evidence type="ECO:0008006" key="5">
    <source>
        <dbReference type="Google" id="ProtNLM"/>
    </source>
</evidence>
<evidence type="ECO:0000256" key="1">
    <source>
        <dbReference type="SAM" id="Coils"/>
    </source>
</evidence>
<proteinExistence type="predicted"/>
<name>A0ABZ0FAH3_9GAMM</name>
<dbReference type="RefSeq" id="WP_317103035.1">
    <property type="nucleotide sequence ID" value="NZ_CP136584.1"/>
</dbReference>
<dbReference type="EMBL" id="CP136584">
    <property type="protein sequence ID" value="WOE66425.1"/>
    <property type="molecule type" value="Genomic_DNA"/>
</dbReference>
<dbReference type="Proteomes" id="UP001302667">
    <property type="component" value="Chromosome"/>
</dbReference>
<accession>A0ABZ0FAH3</accession>
<organism evidence="3 4">
    <name type="scientific">Aeromonas allosaccharophila</name>
    <dbReference type="NCBI Taxonomy" id="656"/>
    <lineage>
        <taxon>Bacteria</taxon>
        <taxon>Pseudomonadati</taxon>
        <taxon>Pseudomonadota</taxon>
        <taxon>Gammaproteobacteria</taxon>
        <taxon>Aeromonadales</taxon>
        <taxon>Aeromonadaceae</taxon>
        <taxon>Aeromonas</taxon>
    </lineage>
</organism>
<keyword evidence="4" id="KW-1185">Reference proteome</keyword>